<dbReference type="AlphaFoldDB" id="A0A7X1ZG62"/>
<evidence type="ECO:0000313" key="3">
    <source>
        <dbReference type="Proteomes" id="UP000434582"/>
    </source>
</evidence>
<comment type="caution">
    <text evidence="2">The sequence shown here is derived from an EMBL/GenBank/DDBJ whole genome shotgun (WGS) entry which is preliminary data.</text>
</comment>
<proteinExistence type="predicted"/>
<name>A0A7X1ZG62_9PROT</name>
<dbReference type="Proteomes" id="UP000434582">
    <property type="component" value="Unassembled WGS sequence"/>
</dbReference>
<gene>
    <name evidence="2" type="ORF">GHC57_15195</name>
</gene>
<dbReference type="RefSeq" id="WP_153345776.1">
    <property type="nucleotide sequence ID" value="NZ_WIVE01000059.1"/>
</dbReference>
<reference evidence="2 3" key="1">
    <citation type="submission" date="2019-10" db="EMBL/GenBank/DDBJ databases">
        <title>Draft whole-genome sequence of the purple nonsulfur photosynthetic bacterium Roseospira navarrensis DSM 15114.</title>
        <authorList>
            <person name="Kyndt J.A."/>
            <person name="Meyer T.E."/>
        </authorList>
    </citation>
    <scope>NUCLEOTIDE SEQUENCE [LARGE SCALE GENOMIC DNA]</scope>
    <source>
        <strain evidence="2 3">DSM 15114</strain>
    </source>
</reference>
<feature type="region of interest" description="Disordered" evidence="1">
    <location>
        <begin position="1"/>
        <end position="23"/>
    </location>
</feature>
<dbReference type="EMBL" id="WIVE01000059">
    <property type="protein sequence ID" value="MQX37865.1"/>
    <property type="molecule type" value="Genomic_DNA"/>
</dbReference>
<evidence type="ECO:0008006" key="4">
    <source>
        <dbReference type="Google" id="ProtNLM"/>
    </source>
</evidence>
<evidence type="ECO:0000313" key="2">
    <source>
        <dbReference type="EMBL" id="MQX37865.1"/>
    </source>
</evidence>
<accession>A0A7X1ZG62</accession>
<organism evidence="2 3">
    <name type="scientific">Roseospira navarrensis</name>
    <dbReference type="NCBI Taxonomy" id="140058"/>
    <lineage>
        <taxon>Bacteria</taxon>
        <taxon>Pseudomonadati</taxon>
        <taxon>Pseudomonadota</taxon>
        <taxon>Alphaproteobacteria</taxon>
        <taxon>Rhodospirillales</taxon>
        <taxon>Rhodospirillaceae</taxon>
        <taxon>Roseospira</taxon>
    </lineage>
</organism>
<keyword evidence="3" id="KW-1185">Reference proteome</keyword>
<evidence type="ECO:0000256" key="1">
    <source>
        <dbReference type="SAM" id="MobiDB-lite"/>
    </source>
</evidence>
<protein>
    <recommendedName>
        <fullName evidence="4">Phage tail assembly protein</fullName>
    </recommendedName>
</protein>
<sequence length="124" mass="13108">MTDTKKTDAPDPAPADDGTRRVKLPRPLTVEGMGRITDLTLRPPVARDLYRVSLVDLATSQIGPLMEIGSRIHTPRLPPDVWSALDLANTLAITGTVGGFFADLAPDLGLDLYALAATGSPSST</sequence>